<dbReference type="Proteomes" id="UP001153076">
    <property type="component" value="Unassembled WGS sequence"/>
</dbReference>
<dbReference type="AlphaFoldDB" id="A0A9Q1JNB8"/>
<accession>A0A9Q1JNB8</accession>
<dbReference type="EMBL" id="JAKOGI010001093">
    <property type="protein sequence ID" value="KAJ8427791.1"/>
    <property type="molecule type" value="Genomic_DNA"/>
</dbReference>
<proteinExistence type="predicted"/>
<evidence type="ECO:0000313" key="2">
    <source>
        <dbReference type="Proteomes" id="UP001153076"/>
    </source>
</evidence>
<organism evidence="1 2">
    <name type="scientific">Carnegiea gigantea</name>
    <dbReference type="NCBI Taxonomy" id="171969"/>
    <lineage>
        <taxon>Eukaryota</taxon>
        <taxon>Viridiplantae</taxon>
        <taxon>Streptophyta</taxon>
        <taxon>Embryophyta</taxon>
        <taxon>Tracheophyta</taxon>
        <taxon>Spermatophyta</taxon>
        <taxon>Magnoliopsida</taxon>
        <taxon>eudicotyledons</taxon>
        <taxon>Gunneridae</taxon>
        <taxon>Pentapetalae</taxon>
        <taxon>Caryophyllales</taxon>
        <taxon>Cactineae</taxon>
        <taxon>Cactaceae</taxon>
        <taxon>Cactoideae</taxon>
        <taxon>Echinocereeae</taxon>
        <taxon>Carnegiea</taxon>
    </lineage>
</organism>
<name>A0A9Q1JNB8_9CARY</name>
<sequence>MNTIRYGGWADDMHLSALLPGREAAKLIIKLTTPNELNGVMYEVSNVATANHRGFTSRVSAVTCHDDNSKVEVSGFTRHDMNISCIVKLDIVMSAPSEKDTDVVIFCDYGKLADIIPAQSDRYRRRTAWHKKKCKHFQWVDGRLTRTNKIFVRNLQAENRSLCADLLTATTILRQYMDAEMGVKLLLQDSMRGQLMSTVCMHHCGCRIRDDIHRCLHLISFPGDHLGAASKYPRTFPNHSVIEVQYVQYSRMRIIDVDHFSIPENEGQ</sequence>
<reference evidence="1" key="1">
    <citation type="submission" date="2022-04" db="EMBL/GenBank/DDBJ databases">
        <title>Carnegiea gigantea Genome sequencing and assembly v2.</title>
        <authorList>
            <person name="Copetti D."/>
            <person name="Sanderson M.J."/>
            <person name="Burquez A."/>
            <person name="Wojciechowski M.F."/>
        </authorList>
    </citation>
    <scope>NUCLEOTIDE SEQUENCE</scope>
    <source>
        <strain evidence="1">SGP5-SGP5p</strain>
        <tissue evidence="1">Aerial part</tissue>
    </source>
</reference>
<protein>
    <submittedName>
        <fullName evidence="1">Uncharacterized protein</fullName>
    </submittedName>
</protein>
<evidence type="ECO:0000313" key="1">
    <source>
        <dbReference type="EMBL" id="KAJ8427791.1"/>
    </source>
</evidence>
<keyword evidence="2" id="KW-1185">Reference proteome</keyword>
<gene>
    <name evidence="1" type="ORF">Cgig2_032850</name>
</gene>
<comment type="caution">
    <text evidence="1">The sequence shown here is derived from an EMBL/GenBank/DDBJ whole genome shotgun (WGS) entry which is preliminary data.</text>
</comment>